<dbReference type="OrthoDB" id="4501674at2759"/>
<evidence type="ECO:0000256" key="1">
    <source>
        <dbReference type="SAM" id="MobiDB-lite"/>
    </source>
</evidence>
<keyword evidence="2" id="KW-1133">Transmembrane helix</keyword>
<feature type="compositionally biased region" description="Polar residues" evidence="1">
    <location>
        <begin position="358"/>
        <end position="389"/>
    </location>
</feature>
<reference evidence="3" key="1">
    <citation type="submission" date="2022-11" db="EMBL/GenBank/DDBJ databases">
        <authorList>
            <person name="Petersen C."/>
        </authorList>
    </citation>
    <scope>NUCLEOTIDE SEQUENCE</scope>
    <source>
        <strain evidence="3">IBT 30761</strain>
    </source>
</reference>
<accession>A0A9W9KAG7</accession>
<feature type="region of interest" description="Disordered" evidence="1">
    <location>
        <begin position="358"/>
        <end position="408"/>
    </location>
</feature>
<gene>
    <name evidence="3" type="ORF">N7532_005984</name>
</gene>
<name>A0A9W9KAG7_9EURO</name>
<comment type="caution">
    <text evidence="3">The sequence shown here is derived from an EMBL/GenBank/DDBJ whole genome shotgun (WGS) entry which is preliminary data.</text>
</comment>
<organism evidence="3 4">
    <name type="scientific">Penicillium argentinense</name>
    <dbReference type="NCBI Taxonomy" id="1131581"/>
    <lineage>
        <taxon>Eukaryota</taxon>
        <taxon>Fungi</taxon>
        <taxon>Dikarya</taxon>
        <taxon>Ascomycota</taxon>
        <taxon>Pezizomycotina</taxon>
        <taxon>Eurotiomycetes</taxon>
        <taxon>Eurotiomycetidae</taxon>
        <taxon>Eurotiales</taxon>
        <taxon>Aspergillaceae</taxon>
        <taxon>Penicillium</taxon>
    </lineage>
</organism>
<protein>
    <submittedName>
        <fullName evidence="3">Uncharacterized protein</fullName>
    </submittedName>
</protein>
<feature type="compositionally biased region" description="Low complexity" evidence="1">
    <location>
        <begin position="282"/>
        <end position="296"/>
    </location>
</feature>
<feature type="compositionally biased region" description="Low complexity" evidence="1">
    <location>
        <begin position="333"/>
        <end position="344"/>
    </location>
</feature>
<dbReference type="RefSeq" id="XP_056474637.1">
    <property type="nucleotide sequence ID" value="XM_056618478.1"/>
</dbReference>
<feature type="compositionally biased region" description="Polar residues" evidence="1">
    <location>
        <begin position="263"/>
        <end position="281"/>
    </location>
</feature>
<dbReference type="AlphaFoldDB" id="A0A9W9KAG7"/>
<keyword evidence="4" id="KW-1185">Reference proteome</keyword>
<dbReference type="EMBL" id="JAPQKI010000005">
    <property type="protein sequence ID" value="KAJ5098983.1"/>
    <property type="molecule type" value="Genomic_DNA"/>
</dbReference>
<dbReference type="GeneID" id="81357457"/>
<evidence type="ECO:0000256" key="2">
    <source>
        <dbReference type="SAM" id="Phobius"/>
    </source>
</evidence>
<dbReference type="Proteomes" id="UP001149074">
    <property type="component" value="Unassembled WGS sequence"/>
</dbReference>
<evidence type="ECO:0000313" key="4">
    <source>
        <dbReference type="Proteomes" id="UP001149074"/>
    </source>
</evidence>
<feature type="compositionally biased region" description="Basic and acidic residues" evidence="1">
    <location>
        <begin position="449"/>
        <end position="458"/>
    </location>
</feature>
<feature type="region of interest" description="Disordered" evidence="1">
    <location>
        <begin position="260"/>
        <end position="321"/>
    </location>
</feature>
<reference evidence="3" key="2">
    <citation type="journal article" date="2023" name="IMA Fungus">
        <title>Comparative genomic study of the Penicillium genus elucidates a diverse pangenome and 15 lateral gene transfer events.</title>
        <authorList>
            <person name="Petersen C."/>
            <person name="Sorensen T."/>
            <person name="Nielsen M.R."/>
            <person name="Sondergaard T.E."/>
            <person name="Sorensen J.L."/>
            <person name="Fitzpatrick D.A."/>
            <person name="Frisvad J.C."/>
            <person name="Nielsen K.L."/>
        </authorList>
    </citation>
    <scope>NUCLEOTIDE SEQUENCE</scope>
    <source>
        <strain evidence="3">IBT 30761</strain>
    </source>
</reference>
<feature type="compositionally biased region" description="Polar residues" evidence="1">
    <location>
        <begin position="312"/>
        <end position="321"/>
    </location>
</feature>
<sequence>MTSTSRGAVTLPIWSEGTTARPHVLHKHLTVDQDRIVTVYKHQRRNSPTKDMHLSEQDIGPASRAKRAGNFRVQSPNAADIQPGNAAPDQPRFEDRFWTEKASAVPEDSPFTNPKVVKSTNNWNIGKGSIAAVVIISVITVLGLSFLVYWYINRECKERRRRRMQISENLFDQSTLTLGEETSKTLDEFLMRDVEPERTSVMFSRSRSPSIAIVVDESERRRSRASRHSYDASVRSLMNLDPLDPLARMSTDEARPSFIISELTDSSSGPTQTTPSFSNRMKTTSSSSKSQSVKSQPAPVASPRLSPHASPRASQSISSVLPSTMRSSQLWETTTAAATSATASEKQSLFWEGQKSSRTSLSLDGGSQSASHNLSSEANSLFSSRSPHTSNASRASRNSSRWSGQSPIRSLPWMINDAGLSRRNHERTYSSQSRSINMSSIAESMCMNDHGHDHDHDQTPSVLPSPSPVFHISDAS</sequence>
<proteinExistence type="predicted"/>
<feature type="region of interest" description="Disordered" evidence="1">
    <location>
        <begin position="446"/>
        <end position="476"/>
    </location>
</feature>
<feature type="region of interest" description="Disordered" evidence="1">
    <location>
        <begin position="332"/>
        <end position="351"/>
    </location>
</feature>
<keyword evidence="2" id="KW-0812">Transmembrane</keyword>
<keyword evidence="2" id="KW-0472">Membrane</keyword>
<feature type="transmembrane region" description="Helical" evidence="2">
    <location>
        <begin position="130"/>
        <end position="152"/>
    </location>
</feature>
<feature type="compositionally biased region" description="Low complexity" evidence="1">
    <location>
        <begin position="390"/>
        <end position="401"/>
    </location>
</feature>
<evidence type="ECO:0000313" key="3">
    <source>
        <dbReference type="EMBL" id="KAJ5098983.1"/>
    </source>
</evidence>